<protein>
    <submittedName>
        <fullName evidence="2">Uncharacterized protein</fullName>
    </submittedName>
</protein>
<evidence type="ECO:0000313" key="3">
    <source>
        <dbReference type="Proteomes" id="UP000053199"/>
    </source>
</evidence>
<dbReference type="Proteomes" id="UP000053199">
    <property type="component" value="Unassembled WGS sequence"/>
</dbReference>
<dbReference type="EMBL" id="LNQM01000002">
    <property type="protein sequence ID" value="KSU77874.1"/>
    <property type="molecule type" value="Genomic_DNA"/>
</dbReference>
<feature type="compositionally biased region" description="Pro residues" evidence="1">
    <location>
        <begin position="50"/>
        <end position="59"/>
    </location>
</feature>
<organism evidence="2 3">
    <name type="scientific">Pseudarthrobacter enclensis</name>
    <dbReference type="NCBI Taxonomy" id="993070"/>
    <lineage>
        <taxon>Bacteria</taxon>
        <taxon>Bacillati</taxon>
        <taxon>Actinomycetota</taxon>
        <taxon>Actinomycetes</taxon>
        <taxon>Micrococcales</taxon>
        <taxon>Micrococcaceae</taxon>
        <taxon>Pseudarthrobacter</taxon>
    </lineage>
</organism>
<accession>A0A0V8IT16</accession>
<dbReference type="STRING" id="993070.AS031_07355"/>
<reference evidence="2 3" key="1">
    <citation type="journal article" date="2014" name="Arch. Microbiol.">
        <title>Arthrobacter enclensis sp. nov., isolated from sediment sample.</title>
        <authorList>
            <person name="Dastager S.G."/>
            <person name="Liu Q."/>
            <person name="Tang S.K."/>
            <person name="Krishnamurthi S."/>
            <person name="Lee J.C."/>
            <person name="Li W.J."/>
        </authorList>
    </citation>
    <scope>NUCLEOTIDE SEQUENCE [LARGE SCALE GENOMIC DNA]</scope>
    <source>
        <strain evidence="2 3">NIO-1008</strain>
    </source>
</reference>
<evidence type="ECO:0000313" key="2">
    <source>
        <dbReference type="EMBL" id="KSU77874.1"/>
    </source>
</evidence>
<gene>
    <name evidence="2" type="ORF">AS031_07355</name>
</gene>
<name>A0A0V8IT16_9MICC</name>
<dbReference type="AlphaFoldDB" id="A0A0V8IT16"/>
<evidence type="ECO:0000256" key="1">
    <source>
        <dbReference type="SAM" id="MobiDB-lite"/>
    </source>
</evidence>
<sequence length="318" mass="32477">MSQGAQRCSTPAGGDTAPGGIRASRRLRPWLPVAALIGLAACSPPADGLPGPPPSPPAPASVEVNQSRDQYGQRAILLVVTNLTDGSMAVDRVTVRSVLYAGGIVGVPRDGVLDLPPHQPKSIPALLPGPDCAATPAKAPAPDALISFSVEGQQPAGREIPATDPFSVLPRTSAELCLAVDVAAAADIVLEQGLEPSADGRTAVVRLVLTPAQGMAADRPGRPLLTVHSVGGTPLLAEDPAKPWPRDVTVHAGGPAVTLPLTVRPARCDPHAVAEDKVGTLLPLTVTAGAHSGVLKVSADAQLRAELYDFVTSACRQP</sequence>
<feature type="region of interest" description="Disordered" evidence="1">
    <location>
        <begin position="45"/>
        <end position="66"/>
    </location>
</feature>
<proteinExistence type="predicted"/>
<comment type="caution">
    <text evidence="2">The sequence shown here is derived from an EMBL/GenBank/DDBJ whole genome shotgun (WGS) entry which is preliminary data.</text>
</comment>
<feature type="region of interest" description="Disordered" evidence="1">
    <location>
        <begin position="1"/>
        <end position="23"/>
    </location>
</feature>
<keyword evidence="3" id="KW-1185">Reference proteome</keyword>